<dbReference type="RefSeq" id="WP_071658077.1">
    <property type="nucleotide sequence ID" value="NZ_MLCF01000121.1"/>
</dbReference>
<dbReference type="AlphaFoldDB" id="A0A1J7BR94"/>
<reference evidence="1 2" key="1">
    <citation type="submission" date="2016-10" db="EMBL/GenBank/DDBJ databases">
        <title>Genome sequence of Streptomyces gilvigriseus MUSC 26.</title>
        <authorList>
            <person name="Lee L.-H."/>
            <person name="Ser H.-L."/>
        </authorList>
    </citation>
    <scope>NUCLEOTIDE SEQUENCE [LARGE SCALE GENOMIC DNA]</scope>
    <source>
        <strain evidence="1 2">MUSC 26</strain>
    </source>
</reference>
<accession>A0A1J7BR94</accession>
<dbReference type="EMBL" id="MLCF01000121">
    <property type="protein sequence ID" value="OIV35969.1"/>
    <property type="molecule type" value="Genomic_DNA"/>
</dbReference>
<name>A0A1J7BR94_9ACTN</name>
<dbReference type="STRING" id="1428644.BIV57_18795"/>
<evidence type="ECO:0000313" key="2">
    <source>
        <dbReference type="Proteomes" id="UP000243342"/>
    </source>
</evidence>
<dbReference type="Proteomes" id="UP000243342">
    <property type="component" value="Unassembled WGS sequence"/>
</dbReference>
<evidence type="ECO:0000313" key="1">
    <source>
        <dbReference type="EMBL" id="OIV35969.1"/>
    </source>
</evidence>
<proteinExistence type="predicted"/>
<comment type="caution">
    <text evidence="1">The sequence shown here is derived from an EMBL/GenBank/DDBJ whole genome shotgun (WGS) entry which is preliminary data.</text>
</comment>
<keyword evidence="2" id="KW-1185">Reference proteome</keyword>
<organism evidence="1 2">
    <name type="scientific">Mangrovactinospora gilvigrisea</name>
    <dbReference type="NCBI Taxonomy" id="1428644"/>
    <lineage>
        <taxon>Bacteria</taxon>
        <taxon>Bacillati</taxon>
        <taxon>Actinomycetota</taxon>
        <taxon>Actinomycetes</taxon>
        <taxon>Kitasatosporales</taxon>
        <taxon>Streptomycetaceae</taxon>
        <taxon>Mangrovactinospora</taxon>
    </lineage>
</organism>
<sequence>MAYLRPRFVPGLASLALWVPQHTLSPGDLRDYLLGATPSGAYQPRHLSGLRDDLNALLKAHEAEHPILAALSDNATPAGTGLRWECAAAWVEMSADGRATSSRGDLPPELVEVAWHRLRGKLGTAATGEHLNTRHPTPLMARAAQVGWPILYRVNTNPVPAGQSAAGAPITAIRIGSVHDLYLWPAPFTAT</sequence>
<protein>
    <submittedName>
        <fullName evidence="1">Uncharacterized protein</fullName>
    </submittedName>
</protein>
<gene>
    <name evidence="1" type="ORF">BIV57_18795</name>
</gene>